<evidence type="ECO:0000256" key="2">
    <source>
        <dbReference type="ARBA" id="ARBA00004924"/>
    </source>
</evidence>
<gene>
    <name evidence="12" type="ORF">D7V88_29870</name>
</gene>
<dbReference type="FunFam" id="3.40.50.980:FF:000001">
    <property type="entry name" value="Non-ribosomal peptide synthetase"/>
    <property type="match status" value="2"/>
</dbReference>
<evidence type="ECO:0000313" key="13">
    <source>
        <dbReference type="Proteomes" id="UP000268094"/>
    </source>
</evidence>
<dbReference type="SUPFAM" id="SSF55469">
    <property type="entry name" value="FMN-dependent nitroreductase-like"/>
    <property type="match status" value="1"/>
</dbReference>
<sequence>MSADTLEEAFSFAPSFAQERLWFLDQMEPGNPFYNIPSPLLLTGPLDLEVLRASLGELLRRHESLRTTLIREEGLPVQRVAAEPRLALPVTSLEHLPEAERGAEVKRLVAEEGARPFDLEHGPLLRARVLKLSGTSHVLLLVMHHIISDGWSLGVLLRELATLYGAFAQGAPSPLPELPIQYADFAHWQREYLAGEVLEKQLRYWKQQLTGAPPLAALTTDRPRPAVQRYRGEAEPIELPRALTTALKQLSDSSGASLFMTLLSGFSVLLSHYEGSEDIVVGSPIANRTRAELEPLIGFFVNTLALRVDLSGDPRFTELLLRVRQLTLDAYAHQDMPFERLVEVLRPERSLSHNPIVQVVFALQNAPAPGVELPAGLRMSQMEYESGWVRFDLELHLWETPTGLGGRCLYNTDLFDAASIQRLLGHYRNLLEGLVARPQARVSALPMLTAAERAQLLDTWSGSRSAPSSEDCIPDLFSARALATPERVALSLGTRQLTYGELEARSNQLAWHLRTLGVGPETPVALQVERSFEMVVGLLGILKAGGVYVPLDPADPPARRRALLELSGASLILTQQRLAAPLRETGARVLLLDEVDGALASARQDRFPVSLHPEQLAYILFTSGSTGEPKAVCVPHRGVVRLVKDADYVRIHPDDVFLQLAPLAFDASTFEIWGSLLNGARLAIMPPHAPTLEEIGAALRQHGVSILWMTAGLFRVMVQERLEDLRPVRQLLAGGDVLPVAEVHRVLESLPGCRLINGYGPTENTTFTCCHPITRRPTGAVPIGRPISQTHVYVLDANLRPVPPGLVGELYAGGEGVARGYLGRPDLTAQAFVPHPFSDVPGARLYRTGDLARWLPDGTLAFVGRDDGQAKLRGFRIDPGEIESLLARHPAIRQAAVGIREDTPGDKRLVAYVVPEPDQGPPAEAVQGLVADHVSGWQKLFDQTIYGNEQTAPDPLFNTQGWVSNYDGQPLPVPHMRVWAEDIVGQVRALRPERVMELACGTGMLLFQLAPHCASYVGTDFSQVSLDYVQRQVESQGTRFANVRLERRLADDFQGIEPGSFDAVILSSVVQYFPDIDYLLKVLEGSLRAVREGGFIFLGDLRNFTLLEAFHTSVQLHKAEPHVAAGELARRIRKQVAQETELTVDPALFPALRARFPEIGQVQVRLERGREQNELTRFRYHVVLHRGPAARADATPETLPASVGLDALGERLRQGAPDGLRVLGLPNARLQPELRALQALSSPAGARTVEDLRREVEAAPRGVDPEDLWLLGEQLGYDVAPCWSDVEPGRFDVLFTRPGRASRSAEHLPLTGGPAHPRPWSTYANRPLQPRTHSHLFQQLKDHLEQHLPRYMVPAAFVVMDALPLNANGKVERAALPIPELPQATSEAQVLPRDATEQTLATLWVGLLGLSRVGVHDDFFELGGHSLLATQLLSRMREHFHVELPLRSLFSAPTIARLAVLVEAALQEQRSSQGASAQEPLPTLVADLAGLHEPFALNDIQQAYWLGRGEAFSLGNVAAHVYFELECESLDVERYAQVWRQLIARHDMLRMIITPDGRQRILERVPSFQLATRDLRDLPEAERAAVLEDVRQELSHQVLATDRWPLFDIRASLLGGERVRLHLSFDALMADAHSLSLLFRESYALYRQPERSLPPLEVSFRDYLLAEEALRDTSAWQRSRDYWWNRLDTLPPAPELPLARNPATLEQPRFQVHQERLAPDVWKRLKARGQEAGLTPSGLLLAAFSELLATWSRRADFTLNLTLFRRLPLHPQVNDLVGDFTSLVLLAVDTSRPGSFQERARALQQRLWEDLEHPYVSGIGVLRELNRRQGNLPGASTMPVVFTSTLGLESLTPGAEVLEELGRPLFASSQTPQVWLDHGVTEREGALLLIWSVAEELFPPGMITSMFQAYGALLRRLADSEAAWREQRPLLLPPEELAARTAANATSAPLDAELLHTQVLAQALRTPQATALIAPSRTLSYAELDAQSARLATRLREQGARPNQLIAVVMDKGWEQVVAVLGILRAGAAYLPLDARLPAERLRGLLEDAGVEQVVTQPWIAERATWPTTLRTVRVDEGLSRGEHPSLGAPLQGPEDLAYVIYTSGSTGKPKGVMIDHRGAINTVLDINRRFGLGTGDRGLALSSMSFDLSVWDVFGVLAAGGALVLPESNEHPDPDHWAERVALEHVTVWNSVPALMELYLSALERRQEQAPASLRLVLLSGDWIPLSLPGRLAAVAPGARVISLGGATEASIWSIAHPIEHIDPAWQSIPYGRPLANQRFHVLDAGLHPRPNGVAGELFIGGIGLAKGYWRDEQKTRERFIVHPVTGERLYRTGDLGRYAADGTLEFLGREDAQVKVNGFRVELGEIRAALLEHPRIKDAVLTANGERFEAKKLAAYLVLKEDGGQAPAKQEDAHAGGIALAGGDRPREDFFRRRSHRRFDPAALEAEQLGRLLGALTAHRAPGPRGPKYRYGSPGELYPVRTYVFIKPGRVKGLSAGTYLHDAASHRLIPLSEGWTGDSDRPLVAPDNQPLLDGAAFWLFLVLDRQASTPKYGDMALHYGLIEAGLMTQLLELEAADCGLGLCQLGSLDVEVIGPRLRLDGRHAILHSLLGGRALPGEAVAVASGNLPERAPSTGGLEQELRVFLSTRLPDYMIPATFTPMDALPLTPNGKVDLKALPEPSQPPSASRVRVAPRNELEARLAQLLTQALGIDNPGVYENFFELGAHSMQLVRYHEHIREALQLDFPLVEMFHHPSLSALAEFLSRPTEGDRDVEASDERAERRKQLQQRRGRPRGR</sequence>
<dbReference type="Gene3D" id="1.10.1200.10">
    <property type="entry name" value="ACP-like"/>
    <property type="match status" value="1"/>
</dbReference>
<feature type="domain" description="Carrier" evidence="11">
    <location>
        <begin position="1391"/>
        <end position="1466"/>
    </location>
</feature>
<keyword evidence="13" id="KW-1185">Reference proteome</keyword>
<dbReference type="CDD" id="cd02142">
    <property type="entry name" value="McbC_SagB-like_oxidoreductase"/>
    <property type="match status" value="1"/>
</dbReference>
<dbReference type="Pfam" id="PF00550">
    <property type="entry name" value="PP-binding"/>
    <property type="match status" value="2"/>
</dbReference>
<dbReference type="InterPro" id="IPR025110">
    <property type="entry name" value="AMP-bd_C"/>
</dbReference>
<dbReference type="Gene3D" id="3.40.50.1820">
    <property type="entry name" value="alpha/beta hydrolase"/>
    <property type="match status" value="1"/>
</dbReference>
<evidence type="ECO:0000256" key="8">
    <source>
        <dbReference type="ARBA" id="ARBA00066651"/>
    </source>
</evidence>
<protein>
    <recommendedName>
        <fullName evidence="9">L-cysteine--[L-cysteinyl-carrier protein] ligase</fullName>
        <ecNumber evidence="8">6.2.1.69</ecNumber>
    </recommendedName>
    <alternativeName>
        <fullName evidence="9">L-cysteine--[L-cysteinyl-carrier protein] ligase</fullName>
    </alternativeName>
</protein>
<dbReference type="FunFam" id="3.30.559.10:FF:000012">
    <property type="entry name" value="Non-ribosomal peptide synthetase"/>
    <property type="match status" value="1"/>
</dbReference>
<comment type="caution">
    <text evidence="12">The sequence shown here is derived from an EMBL/GenBank/DDBJ whole genome shotgun (WGS) entry which is preliminary data.</text>
</comment>
<dbReference type="FunFam" id="3.30.559.30:FF:000006">
    <property type="entry name" value="Yersiniabactin polyketide/non-ribosomal peptide synthetase"/>
    <property type="match status" value="1"/>
</dbReference>
<dbReference type="PANTHER" id="PTHR45527:SF1">
    <property type="entry name" value="FATTY ACID SYNTHASE"/>
    <property type="match status" value="1"/>
</dbReference>
<reference evidence="13" key="1">
    <citation type="submission" date="2018-09" db="EMBL/GenBank/DDBJ databases">
        <authorList>
            <person name="Livingstone P.G."/>
            <person name="Whitworth D.E."/>
        </authorList>
    </citation>
    <scope>NUCLEOTIDE SEQUENCE [LARGE SCALE GENOMIC DNA]</scope>
    <source>
        <strain evidence="13">CA054A</strain>
    </source>
</reference>
<dbReference type="GO" id="GO:0016491">
    <property type="term" value="F:oxidoreductase activity"/>
    <property type="evidence" value="ECO:0007669"/>
    <property type="project" value="InterPro"/>
</dbReference>
<keyword evidence="3" id="KW-0596">Phosphopantetheine</keyword>
<evidence type="ECO:0000256" key="3">
    <source>
        <dbReference type="ARBA" id="ARBA00022450"/>
    </source>
</evidence>
<dbReference type="NCBIfam" id="NF003417">
    <property type="entry name" value="PRK04813.1"/>
    <property type="match status" value="4"/>
</dbReference>
<dbReference type="CDD" id="cd19535">
    <property type="entry name" value="Cyc_NRPS"/>
    <property type="match status" value="1"/>
</dbReference>
<dbReference type="PANTHER" id="PTHR45527">
    <property type="entry name" value="NONRIBOSOMAL PEPTIDE SYNTHETASE"/>
    <property type="match status" value="1"/>
</dbReference>
<dbReference type="PROSITE" id="PS00012">
    <property type="entry name" value="PHOSPHOPANTETHEINE"/>
    <property type="match status" value="1"/>
</dbReference>
<dbReference type="SUPFAM" id="SSF53335">
    <property type="entry name" value="S-adenosyl-L-methionine-dependent methyltransferases"/>
    <property type="match status" value="1"/>
</dbReference>
<dbReference type="InterPro" id="IPR001242">
    <property type="entry name" value="Condensation_dom"/>
</dbReference>
<evidence type="ECO:0000313" key="12">
    <source>
        <dbReference type="EMBL" id="RKG78386.1"/>
    </source>
</evidence>
<dbReference type="InterPro" id="IPR029058">
    <property type="entry name" value="AB_hydrolase_fold"/>
</dbReference>
<dbReference type="GO" id="GO:0016874">
    <property type="term" value="F:ligase activity"/>
    <property type="evidence" value="ECO:0007669"/>
    <property type="project" value="UniProtKB-KW"/>
</dbReference>
<dbReference type="Gene3D" id="3.40.50.150">
    <property type="entry name" value="Vaccinia Virus protein VP39"/>
    <property type="match status" value="1"/>
</dbReference>
<dbReference type="RefSeq" id="WP_120544021.1">
    <property type="nucleotide sequence ID" value="NZ_RAVZ01000264.1"/>
</dbReference>
<dbReference type="GO" id="GO:0031177">
    <property type="term" value="F:phosphopantetheine binding"/>
    <property type="evidence" value="ECO:0007669"/>
    <property type="project" value="InterPro"/>
</dbReference>
<dbReference type="EMBL" id="RAVZ01000264">
    <property type="protein sequence ID" value="RKG78386.1"/>
    <property type="molecule type" value="Genomic_DNA"/>
</dbReference>
<dbReference type="SUPFAM" id="SSF47336">
    <property type="entry name" value="ACP-like"/>
    <property type="match status" value="2"/>
</dbReference>
<keyword evidence="6" id="KW-0677">Repeat</keyword>
<comment type="cofactor">
    <cofactor evidence="1">
        <name>pantetheine 4'-phosphate</name>
        <dbReference type="ChEBI" id="CHEBI:47942"/>
    </cofactor>
</comment>
<dbReference type="FunFam" id="2.30.38.10:FF:000001">
    <property type="entry name" value="Non-ribosomal peptide synthetase PvdI"/>
    <property type="match status" value="1"/>
</dbReference>
<dbReference type="InterPro" id="IPR000415">
    <property type="entry name" value="Nitroreductase-like"/>
</dbReference>
<dbReference type="SUPFAM" id="SSF52777">
    <property type="entry name" value="CoA-dependent acyltransferases"/>
    <property type="match status" value="4"/>
</dbReference>
<dbReference type="FunFam" id="3.30.559.10:FF:000023">
    <property type="entry name" value="Non-ribosomal peptide synthetase"/>
    <property type="match status" value="1"/>
</dbReference>
<evidence type="ECO:0000256" key="7">
    <source>
        <dbReference type="ARBA" id="ARBA00052643"/>
    </source>
</evidence>
<dbReference type="InterPro" id="IPR029479">
    <property type="entry name" value="Nitroreductase"/>
</dbReference>
<dbReference type="InterPro" id="IPR013217">
    <property type="entry name" value="Methyltransf_12"/>
</dbReference>
<dbReference type="InterPro" id="IPR036736">
    <property type="entry name" value="ACP-like_sf"/>
</dbReference>
<dbReference type="InterPro" id="IPR006162">
    <property type="entry name" value="Ppantetheine_attach_site"/>
</dbReference>
<dbReference type="CDD" id="cd02440">
    <property type="entry name" value="AdoMet_MTases"/>
    <property type="match status" value="1"/>
</dbReference>
<evidence type="ECO:0000256" key="1">
    <source>
        <dbReference type="ARBA" id="ARBA00001957"/>
    </source>
</evidence>
<feature type="compositionally biased region" description="Basic residues" evidence="10">
    <location>
        <begin position="2787"/>
        <end position="2798"/>
    </location>
</feature>
<dbReference type="InterPro" id="IPR020845">
    <property type="entry name" value="AMP-binding_CS"/>
</dbReference>
<evidence type="ECO:0000259" key="11">
    <source>
        <dbReference type="PROSITE" id="PS50075"/>
    </source>
</evidence>
<dbReference type="Gene3D" id="3.30.300.30">
    <property type="match status" value="4"/>
</dbReference>
<dbReference type="SUPFAM" id="SSF56801">
    <property type="entry name" value="Acetyl-CoA synthetase-like"/>
    <property type="match status" value="2"/>
</dbReference>
<organism evidence="12 13">
    <name type="scientific">Corallococcus terminator</name>
    <dbReference type="NCBI Taxonomy" id="2316733"/>
    <lineage>
        <taxon>Bacteria</taxon>
        <taxon>Pseudomonadati</taxon>
        <taxon>Myxococcota</taxon>
        <taxon>Myxococcia</taxon>
        <taxon>Myxococcales</taxon>
        <taxon>Cystobacterineae</taxon>
        <taxon>Myxococcaceae</taxon>
        <taxon>Corallococcus</taxon>
    </lineage>
</organism>
<dbReference type="InterPro" id="IPR045851">
    <property type="entry name" value="AMP-bd_C_sf"/>
</dbReference>
<name>A0A3A8I6K2_9BACT</name>
<keyword evidence="5" id="KW-0436">Ligase</keyword>
<proteinExistence type="predicted"/>
<dbReference type="CDD" id="cd12117">
    <property type="entry name" value="A_NRPS_Srf_like"/>
    <property type="match status" value="1"/>
</dbReference>
<dbReference type="InterPro" id="IPR020806">
    <property type="entry name" value="PKS_PP-bd"/>
</dbReference>
<dbReference type="CDD" id="cd19531">
    <property type="entry name" value="LCL_NRPS-like"/>
    <property type="match status" value="1"/>
</dbReference>
<dbReference type="Pfam" id="PF00881">
    <property type="entry name" value="Nitroreductase"/>
    <property type="match status" value="1"/>
</dbReference>
<feature type="region of interest" description="Disordered" evidence="10">
    <location>
        <begin position="2767"/>
        <end position="2798"/>
    </location>
</feature>
<evidence type="ECO:0000256" key="10">
    <source>
        <dbReference type="SAM" id="MobiDB-lite"/>
    </source>
</evidence>
<dbReference type="InterPro" id="IPR020459">
    <property type="entry name" value="AMP-binding"/>
</dbReference>
<dbReference type="OrthoDB" id="9797708at2"/>
<dbReference type="GO" id="GO:0005737">
    <property type="term" value="C:cytoplasm"/>
    <property type="evidence" value="ECO:0007669"/>
    <property type="project" value="TreeGrafter"/>
</dbReference>
<dbReference type="GO" id="GO:0072330">
    <property type="term" value="P:monocarboxylic acid biosynthetic process"/>
    <property type="evidence" value="ECO:0007669"/>
    <property type="project" value="UniProtKB-ARBA"/>
</dbReference>
<dbReference type="EC" id="6.2.1.69" evidence="8"/>
<feature type="domain" description="Carrier" evidence="11">
    <location>
        <begin position="2694"/>
        <end position="2769"/>
    </location>
</feature>
<dbReference type="Gene3D" id="3.30.559.30">
    <property type="entry name" value="Nonribosomal peptide synthetase, condensation domain"/>
    <property type="match status" value="2"/>
</dbReference>
<dbReference type="PROSITE" id="PS50075">
    <property type="entry name" value="CARRIER"/>
    <property type="match status" value="2"/>
</dbReference>
<dbReference type="Gene3D" id="3.40.50.980">
    <property type="match status" value="4"/>
</dbReference>
<evidence type="ECO:0000256" key="6">
    <source>
        <dbReference type="ARBA" id="ARBA00022737"/>
    </source>
</evidence>
<feature type="compositionally biased region" description="Basic and acidic residues" evidence="10">
    <location>
        <begin position="2769"/>
        <end position="2786"/>
    </location>
</feature>
<dbReference type="GO" id="GO:0043041">
    <property type="term" value="P:amino acid activation for nonribosomal peptide biosynthetic process"/>
    <property type="evidence" value="ECO:0007669"/>
    <property type="project" value="TreeGrafter"/>
</dbReference>
<accession>A0A3A8I6K2</accession>
<dbReference type="InterPro" id="IPR057737">
    <property type="entry name" value="Condensation_MtbB-like"/>
</dbReference>
<comment type="pathway">
    <text evidence="2">Siderophore biosynthesis.</text>
</comment>
<dbReference type="NCBIfam" id="TIGR01733">
    <property type="entry name" value="AA-adenyl-dom"/>
    <property type="match status" value="2"/>
</dbReference>
<dbReference type="Gene3D" id="3.40.109.10">
    <property type="entry name" value="NADH Oxidase"/>
    <property type="match status" value="1"/>
</dbReference>
<keyword evidence="4" id="KW-0597">Phosphoprotein</keyword>
<dbReference type="InterPro" id="IPR029063">
    <property type="entry name" value="SAM-dependent_MTases_sf"/>
</dbReference>
<dbReference type="InterPro" id="IPR000873">
    <property type="entry name" value="AMP-dep_synth/lig_dom"/>
</dbReference>
<dbReference type="InterPro" id="IPR023213">
    <property type="entry name" value="CAT-like_dom_sf"/>
</dbReference>
<dbReference type="Proteomes" id="UP000268094">
    <property type="component" value="Unassembled WGS sequence"/>
</dbReference>
<evidence type="ECO:0000256" key="5">
    <source>
        <dbReference type="ARBA" id="ARBA00022598"/>
    </source>
</evidence>
<dbReference type="PRINTS" id="PR00154">
    <property type="entry name" value="AMPBINDING"/>
</dbReference>
<dbReference type="InterPro" id="IPR010071">
    <property type="entry name" value="AA_adenyl_dom"/>
</dbReference>
<dbReference type="Pfam" id="PF00501">
    <property type="entry name" value="AMP-binding"/>
    <property type="match status" value="2"/>
</dbReference>
<evidence type="ECO:0000256" key="4">
    <source>
        <dbReference type="ARBA" id="ARBA00022553"/>
    </source>
</evidence>
<dbReference type="GO" id="GO:0009403">
    <property type="term" value="P:toxin biosynthetic process"/>
    <property type="evidence" value="ECO:0007669"/>
    <property type="project" value="UniProtKB-ARBA"/>
</dbReference>
<evidence type="ECO:0000256" key="9">
    <source>
        <dbReference type="ARBA" id="ARBA00079103"/>
    </source>
</evidence>
<comment type="catalytic activity">
    <reaction evidence="7">
        <text>holo-[peptidyl-carrier protein] + L-cysteine + ATP = L-cysteinyl-[peptidyl-carrier protein] + AMP + diphosphate</text>
        <dbReference type="Rhea" id="RHEA:61680"/>
        <dbReference type="Rhea" id="RHEA-COMP:11480"/>
        <dbReference type="Rhea" id="RHEA-COMP:15906"/>
        <dbReference type="ChEBI" id="CHEBI:30616"/>
        <dbReference type="ChEBI" id="CHEBI:33019"/>
        <dbReference type="ChEBI" id="CHEBI:35235"/>
        <dbReference type="ChEBI" id="CHEBI:64479"/>
        <dbReference type="ChEBI" id="CHEBI:144926"/>
        <dbReference type="ChEBI" id="CHEBI:456215"/>
        <dbReference type="EC" id="6.2.1.69"/>
    </reaction>
    <physiologicalReaction direction="left-to-right" evidence="7">
        <dbReference type="Rhea" id="RHEA:61681"/>
    </physiologicalReaction>
</comment>
<dbReference type="Gene3D" id="3.30.559.10">
    <property type="entry name" value="Chloramphenicol acetyltransferase-like domain"/>
    <property type="match status" value="2"/>
</dbReference>
<dbReference type="Pfam" id="PF13193">
    <property type="entry name" value="AMP-binding_C"/>
    <property type="match status" value="1"/>
</dbReference>
<dbReference type="Pfam" id="PF08242">
    <property type="entry name" value="Methyltransf_12"/>
    <property type="match status" value="1"/>
</dbReference>
<dbReference type="CDD" id="cd12114">
    <property type="entry name" value="A_NRPS_TlmIV_like"/>
    <property type="match status" value="1"/>
</dbReference>
<dbReference type="Pfam" id="PF00668">
    <property type="entry name" value="Condensation"/>
    <property type="match status" value="2"/>
</dbReference>
<dbReference type="FunFam" id="3.40.50.12780:FF:000012">
    <property type="entry name" value="Non-ribosomal peptide synthetase"/>
    <property type="match status" value="2"/>
</dbReference>
<dbReference type="SMART" id="SM00823">
    <property type="entry name" value="PKS_PP"/>
    <property type="match status" value="2"/>
</dbReference>
<dbReference type="Gene3D" id="2.30.38.10">
    <property type="entry name" value="Luciferase, Domain 3"/>
    <property type="match status" value="2"/>
</dbReference>
<dbReference type="InterPro" id="IPR009081">
    <property type="entry name" value="PP-bd_ACP"/>
</dbReference>
<dbReference type="PROSITE" id="PS00455">
    <property type="entry name" value="AMP_BINDING"/>
    <property type="match status" value="2"/>
</dbReference>
<dbReference type="FunFam" id="1.10.1200.10:FF:000016">
    <property type="entry name" value="Non-ribosomal peptide synthase"/>
    <property type="match status" value="1"/>
</dbReference>